<dbReference type="GO" id="GO:0000724">
    <property type="term" value="P:double-strand break repair via homologous recombination"/>
    <property type="evidence" value="ECO:0007669"/>
    <property type="project" value="TreeGrafter"/>
</dbReference>
<dbReference type="OrthoDB" id="336321at2759"/>
<evidence type="ECO:0000256" key="3">
    <source>
        <dbReference type="SAM" id="MobiDB-lite"/>
    </source>
</evidence>
<dbReference type="SUPFAM" id="SSF52540">
    <property type="entry name" value="P-loop containing nucleoside triphosphate hydrolases"/>
    <property type="match status" value="1"/>
</dbReference>
<accession>A0A1Z5J5X8</accession>
<feature type="compositionally biased region" description="Acidic residues" evidence="3">
    <location>
        <begin position="288"/>
        <end position="305"/>
    </location>
</feature>
<dbReference type="EMBL" id="BDSP01000007">
    <property type="protein sequence ID" value="GAX09394.1"/>
    <property type="molecule type" value="Genomic_DNA"/>
</dbReference>
<dbReference type="GO" id="GO:0042148">
    <property type="term" value="P:DNA strand invasion"/>
    <property type="evidence" value="ECO:0007669"/>
    <property type="project" value="TreeGrafter"/>
</dbReference>
<proteinExistence type="predicted"/>
<protein>
    <submittedName>
        <fullName evidence="4">Uncharacterized protein</fullName>
    </submittedName>
</protein>
<dbReference type="PANTHER" id="PTHR46457:SF1">
    <property type="entry name" value="DNA REPAIR PROTEIN RAD51 HOMOLOG 4"/>
    <property type="match status" value="1"/>
</dbReference>
<sequence length="378" mass="42791">MPTFQSIRMHPQLRLVSGDHVIIETPQALLSRHPAQLQLLRDDEEDGTGQILALPVIEKLRHEVAQALIEQSFTGQRVREIEQRILQWTDNDNDDTTTTTTTSIRFPGTVSLHQLLQYETTIRPPNPLTTGCPTLDTWLDWGLVVQIAGPSGTGKTQLVLQLLAQNGGHYWSSDPALRSIAKRWQELGSSNEKEVSFAYVQNEYDLLRQLQKIITSDHAPPILVIIDSFSTCLTNVEYSDTYMRQQITGVLRSVAQHYQITIVLVNGTVGAAKHDTSSVVENDKNENDDNDNDNDSIDNDDDDEKDPPNVFRSSASKPALSWWNVDDIRIWMETAADQRTVQIRLDRHLTRRQNERLTVRIDRAGVTEFVTTTRLCDA</sequence>
<keyword evidence="5" id="KW-1185">Reference proteome</keyword>
<dbReference type="GO" id="GO:0007131">
    <property type="term" value="P:reciprocal meiotic recombination"/>
    <property type="evidence" value="ECO:0007669"/>
    <property type="project" value="TreeGrafter"/>
</dbReference>
<dbReference type="Gene3D" id="3.40.50.300">
    <property type="entry name" value="P-loop containing nucleotide triphosphate hydrolases"/>
    <property type="match status" value="1"/>
</dbReference>
<dbReference type="GO" id="GO:0000400">
    <property type="term" value="F:four-way junction DNA binding"/>
    <property type="evidence" value="ECO:0007669"/>
    <property type="project" value="TreeGrafter"/>
</dbReference>
<name>A0A1Z5J5X8_FISSO</name>
<dbReference type="GO" id="GO:0005657">
    <property type="term" value="C:replication fork"/>
    <property type="evidence" value="ECO:0007669"/>
    <property type="project" value="TreeGrafter"/>
</dbReference>
<dbReference type="Proteomes" id="UP000198406">
    <property type="component" value="Unassembled WGS sequence"/>
</dbReference>
<dbReference type="GO" id="GO:0008094">
    <property type="term" value="F:ATP-dependent activity, acting on DNA"/>
    <property type="evidence" value="ECO:0007669"/>
    <property type="project" value="TreeGrafter"/>
</dbReference>
<feature type="compositionally biased region" description="Basic and acidic residues" evidence="3">
    <location>
        <begin position="275"/>
        <end position="287"/>
    </location>
</feature>
<dbReference type="PANTHER" id="PTHR46457">
    <property type="entry name" value="DNA REPAIR PROTEIN RAD51 HOMOLOG 4"/>
    <property type="match status" value="1"/>
</dbReference>
<comment type="caution">
    <text evidence="4">The sequence shown here is derived from an EMBL/GenBank/DDBJ whole genome shotgun (WGS) entry which is preliminary data.</text>
</comment>
<evidence type="ECO:0000256" key="1">
    <source>
        <dbReference type="ARBA" id="ARBA00004123"/>
    </source>
</evidence>
<organism evidence="4 5">
    <name type="scientific">Fistulifera solaris</name>
    <name type="common">Oleaginous diatom</name>
    <dbReference type="NCBI Taxonomy" id="1519565"/>
    <lineage>
        <taxon>Eukaryota</taxon>
        <taxon>Sar</taxon>
        <taxon>Stramenopiles</taxon>
        <taxon>Ochrophyta</taxon>
        <taxon>Bacillariophyta</taxon>
        <taxon>Bacillariophyceae</taxon>
        <taxon>Bacillariophycidae</taxon>
        <taxon>Naviculales</taxon>
        <taxon>Naviculaceae</taxon>
        <taxon>Fistulifera</taxon>
    </lineage>
</organism>
<dbReference type="InterPro" id="IPR051988">
    <property type="entry name" value="HRR_RAD51_Paralog"/>
</dbReference>
<reference evidence="4 5" key="1">
    <citation type="journal article" date="2015" name="Plant Cell">
        <title>Oil accumulation by the oleaginous diatom Fistulifera solaris as revealed by the genome and transcriptome.</title>
        <authorList>
            <person name="Tanaka T."/>
            <person name="Maeda Y."/>
            <person name="Veluchamy A."/>
            <person name="Tanaka M."/>
            <person name="Abida H."/>
            <person name="Marechal E."/>
            <person name="Bowler C."/>
            <person name="Muto M."/>
            <person name="Sunaga Y."/>
            <person name="Tanaka M."/>
            <person name="Yoshino T."/>
            <person name="Taniguchi T."/>
            <person name="Fukuda Y."/>
            <person name="Nemoto M."/>
            <person name="Matsumoto M."/>
            <person name="Wong P.S."/>
            <person name="Aburatani S."/>
            <person name="Fujibuchi W."/>
        </authorList>
    </citation>
    <scope>NUCLEOTIDE SEQUENCE [LARGE SCALE GENOMIC DNA]</scope>
    <source>
        <strain evidence="4 5">JPCC DA0580</strain>
    </source>
</reference>
<dbReference type="AlphaFoldDB" id="A0A1Z5J5X8"/>
<dbReference type="GO" id="GO:0033063">
    <property type="term" value="C:Rad51B-Rad51C-Rad51D-XRCC2 complex"/>
    <property type="evidence" value="ECO:0007669"/>
    <property type="project" value="TreeGrafter"/>
</dbReference>
<dbReference type="GO" id="GO:0003697">
    <property type="term" value="F:single-stranded DNA binding"/>
    <property type="evidence" value="ECO:0007669"/>
    <property type="project" value="TreeGrafter"/>
</dbReference>
<dbReference type="GO" id="GO:0000723">
    <property type="term" value="P:telomere maintenance"/>
    <property type="evidence" value="ECO:0007669"/>
    <property type="project" value="TreeGrafter"/>
</dbReference>
<dbReference type="GO" id="GO:0005815">
    <property type="term" value="C:microtubule organizing center"/>
    <property type="evidence" value="ECO:0007669"/>
    <property type="project" value="TreeGrafter"/>
</dbReference>
<keyword evidence="2" id="KW-0539">Nucleus</keyword>
<evidence type="ECO:0000313" key="4">
    <source>
        <dbReference type="EMBL" id="GAX09394.1"/>
    </source>
</evidence>
<dbReference type="InterPro" id="IPR027417">
    <property type="entry name" value="P-loop_NTPase"/>
</dbReference>
<evidence type="ECO:0000313" key="5">
    <source>
        <dbReference type="Proteomes" id="UP000198406"/>
    </source>
</evidence>
<evidence type="ECO:0000256" key="2">
    <source>
        <dbReference type="ARBA" id="ARBA00023242"/>
    </source>
</evidence>
<dbReference type="InParanoid" id="A0A1Z5J5X8"/>
<comment type="subcellular location">
    <subcellularLocation>
        <location evidence="1">Nucleus</location>
    </subcellularLocation>
</comment>
<gene>
    <name evidence="4" type="ORF">FisN_6Lh233</name>
</gene>
<feature type="region of interest" description="Disordered" evidence="3">
    <location>
        <begin position="275"/>
        <end position="313"/>
    </location>
</feature>